<dbReference type="GO" id="GO:0005929">
    <property type="term" value="C:cilium"/>
    <property type="evidence" value="ECO:0007669"/>
    <property type="project" value="TreeGrafter"/>
</dbReference>
<dbReference type="Proteomes" id="UP000274922">
    <property type="component" value="Unassembled WGS sequence"/>
</dbReference>
<dbReference type="Pfam" id="PF23352">
    <property type="entry name" value="IFT52_central"/>
    <property type="match status" value="1"/>
</dbReference>
<dbReference type="GO" id="GO:0005814">
    <property type="term" value="C:centriole"/>
    <property type="evidence" value="ECO:0007669"/>
    <property type="project" value="TreeGrafter"/>
</dbReference>
<dbReference type="GO" id="GO:0030992">
    <property type="term" value="C:intraciliary transport particle B"/>
    <property type="evidence" value="ECO:0007669"/>
    <property type="project" value="TreeGrafter"/>
</dbReference>
<evidence type="ECO:0000256" key="1">
    <source>
        <dbReference type="SAM" id="MobiDB-lite"/>
    </source>
</evidence>
<evidence type="ECO:0000313" key="6">
    <source>
        <dbReference type="Proteomes" id="UP000274922"/>
    </source>
</evidence>
<dbReference type="InterPro" id="IPR048643">
    <property type="entry name" value="Itf52_C"/>
</dbReference>
<protein>
    <recommendedName>
        <fullName evidence="7">ABC-type uncharacterized transport system domain-containing protein</fullName>
    </recommendedName>
</protein>
<sequence>MAAKRETATLASGLKVFGAALRTRFHVQAYKDALALEKLRGATLLIFGSPREPLSMAEFAMLQAYLAQGGAILFLSEEGGEPQTNTNFNYLLEELGIIVNPDGVVRATYGGTYFHPKESLITRGILNREISRVAGKQPRRPDAAATGGDGDADPLAQGDDGSLAFVYPFGATLTAVKPAVALLSTSTDCFPVSVPVGAVHMTPNAGKVMVLGSVQMLMDAYVEKEDNLLLGTTLVELLTSPQLSLNTLDAQDPDLADYHTVPDIASLSRSLRACLQDNDEIPRDFTALFDTHIFRFNTTLVPEVLKAYPKLGLKKEPLTLIQPQFEVPLPPLEPATFTPTLTDLDPPQLELFDLDSAFASQRTRIAQVTNKCTDADVEYYVQACGRILGVTAHLQKERQRQLAATAAAHDDTSSPAVVAPAPTPAEILHFVFQAIVDWKKSD</sequence>
<evidence type="ECO:0000259" key="3">
    <source>
        <dbReference type="Pfam" id="PF23352"/>
    </source>
</evidence>
<dbReference type="InterPro" id="IPR055458">
    <property type="entry name" value="IFT52_GIFT"/>
</dbReference>
<dbReference type="PANTHER" id="PTHR12969:SF7">
    <property type="entry name" value="INTRAFLAGELLAR TRANSPORT PROTEIN 52 HOMOLOG"/>
    <property type="match status" value="1"/>
</dbReference>
<dbReference type="PANTHER" id="PTHR12969">
    <property type="entry name" value="NGD5/OSM-6/IFT52"/>
    <property type="match status" value="1"/>
</dbReference>
<dbReference type="STRING" id="1555241.A0A4P9X515"/>
<dbReference type="OrthoDB" id="10259368at2759"/>
<dbReference type="CDD" id="cd23683">
    <property type="entry name" value="IFT52_CTD"/>
    <property type="match status" value="1"/>
</dbReference>
<accession>A0A4P9X515</accession>
<proteinExistence type="predicted"/>
<evidence type="ECO:0000259" key="2">
    <source>
        <dbReference type="Pfam" id="PF21178"/>
    </source>
</evidence>
<feature type="domain" description="Intraflagellar transport protein 52 C-terminal" evidence="2">
    <location>
        <begin position="358"/>
        <end position="399"/>
    </location>
</feature>
<name>A0A4P9X515_9FUNG</name>
<evidence type="ECO:0008006" key="7">
    <source>
        <dbReference type="Google" id="ProtNLM"/>
    </source>
</evidence>
<organism evidence="5 6">
    <name type="scientific">Caulochytrium protostelioides</name>
    <dbReference type="NCBI Taxonomy" id="1555241"/>
    <lineage>
        <taxon>Eukaryota</taxon>
        <taxon>Fungi</taxon>
        <taxon>Fungi incertae sedis</taxon>
        <taxon>Chytridiomycota</taxon>
        <taxon>Chytridiomycota incertae sedis</taxon>
        <taxon>Chytridiomycetes</taxon>
        <taxon>Caulochytriales</taxon>
        <taxon>Caulochytriaceae</taxon>
        <taxon>Caulochytrium</taxon>
    </lineage>
</organism>
<feature type="region of interest" description="Disordered" evidence="1">
    <location>
        <begin position="132"/>
        <end position="153"/>
    </location>
</feature>
<dbReference type="GO" id="GO:0042073">
    <property type="term" value="P:intraciliary transport"/>
    <property type="evidence" value="ECO:0007669"/>
    <property type="project" value="TreeGrafter"/>
</dbReference>
<feature type="domain" description="IFT52 central" evidence="3">
    <location>
        <begin position="267"/>
        <end position="347"/>
    </location>
</feature>
<dbReference type="InterPro" id="IPR055460">
    <property type="entry name" value="IFT52_central"/>
</dbReference>
<dbReference type="InterPro" id="IPR039975">
    <property type="entry name" value="IFT52"/>
</dbReference>
<evidence type="ECO:0000313" key="5">
    <source>
        <dbReference type="EMBL" id="RKP00175.1"/>
    </source>
</evidence>
<evidence type="ECO:0000259" key="4">
    <source>
        <dbReference type="Pfam" id="PF23355"/>
    </source>
</evidence>
<dbReference type="Pfam" id="PF21178">
    <property type="entry name" value="Itf52_C"/>
    <property type="match status" value="1"/>
</dbReference>
<reference evidence="6" key="1">
    <citation type="journal article" date="2018" name="Nat. Microbiol.">
        <title>Leveraging single-cell genomics to expand the fungal tree of life.</title>
        <authorList>
            <person name="Ahrendt S.R."/>
            <person name="Quandt C.A."/>
            <person name="Ciobanu D."/>
            <person name="Clum A."/>
            <person name="Salamov A."/>
            <person name="Andreopoulos B."/>
            <person name="Cheng J.F."/>
            <person name="Woyke T."/>
            <person name="Pelin A."/>
            <person name="Henrissat B."/>
            <person name="Reynolds N.K."/>
            <person name="Benny G.L."/>
            <person name="Smith M.E."/>
            <person name="James T.Y."/>
            <person name="Grigoriev I.V."/>
        </authorList>
    </citation>
    <scope>NUCLEOTIDE SEQUENCE [LARGE SCALE GENOMIC DNA]</scope>
    <source>
        <strain evidence="6">ATCC 52028</strain>
    </source>
</reference>
<feature type="domain" description="IFT52 GIFT" evidence="4">
    <location>
        <begin position="2"/>
        <end position="251"/>
    </location>
</feature>
<dbReference type="Gene3D" id="6.10.250.2800">
    <property type="match status" value="1"/>
</dbReference>
<dbReference type="AlphaFoldDB" id="A0A4P9X515"/>
<dbReference type="EMBL" id="ML014231">
    <property type="protein sequence ID" value="RKP00175.1"/>
    <property type="molecule type" value="Genomic_DNA"/>
</dbReference>
<gene>
    <name evidence="5" type="ORF">CXG81DRAFT_13551</name>
</gene>
<dbReference type="Pfam" id="PF23355">
    <property type="entry name" value="IFT52_GIFT"/>
    <property type="match status" value="1"/>
</dbReference>
<dbReference type="GO" id="GO:0060271">
    <property type="term" value="P:cilium assembly"/>
    <property type="evidence" value="ECO:0007669"/>
    <property type="project" value="TreeGrafter"/>
</dbReference>
<keyword evidence="6" id="KW-1185">Reference proteome</keyword>